<evidence type="ECO:0000313" key="4">
    <source>
        <dbReference type="EMBL" id="KAJ6044807.1"/>
    </source>
</evidence>
<dbReference type="InterPro" id="IPR027443">
    <property type="entry name" value="IPNS-like_sf"/>
</dbReference>
<dbReference type="AlphaFoldDB" id="A0AAD6IG39"/>
<feature type="domain" description="Non-haem dioxygenase N-terminal" evidence="3">
    <location>
        <begin position="27"/>
        <end position="126"/>
    </location>
</feature>
<dbReference type="PRINTS" id="PR00682">
    <property type="entry name" value="IPNSYNTHASE"/>
</dbReference>
<dbReference type="PANTHER" id="PTHR47990">
    <property type="entry name" value="2-OXOGLUTARATE (2OG) AND FE(II)-DEPENDENT OXYGENASE SUPERFAMILY PROTEIN-RELATED"/>
    <property type="match status" value="1"/>
</dbReference>
<keyword evidence="5" id="KW-1185">Reference proteome</keyword>
<dbReference type="InterPro" id="IPR050231">
    <property type="entry name" value="Iron_ascorbate_oxido_reductase"/>
</dbReference>
<reference evidence="4" key="1">
    <citation type="journal article" date="2023" name="IMA Fungus">
        <title>Comparative genomic study of the Penicillium genus elucidates a diverse pangenome and 15 lateral gene transfer events.</title>
        <authorList>
            <person name="Petersen C."/>
            <person name="Sorensen T."/>
            <person name="Nielsen M.R."/>
            <person name="Sondergaard T.E."/>
            <person name="Sorensen J.L."/>
            <person name="Fitzpatrick D.A."/>
            <person name="Frisvad J.C."/>
            <person name="Nielsen K.L."/>
        </authorList>
    </citation>
    <scope>NUCLEOTIDE SEQUENCE</scope>
    <source>
        <strain evidence="4">IBT 15450</strain>
    </source>
</reference>
<dbReference type="EMBL" id="JAQJZL010000004">
    <property type="protein sequence ID" value="KAJ6044807.1"/>
    <property type="molecule type" value="Genomic_DNA"/>
</dbReference>
<evidence type="ECO:0000259" key="2">
    <source>
        <dbReference type="Pfam" id="PF03171"/>
    </source>
</evidence>
<dbReference type="Pfam" id="PF14226">
    <property type="entry name" value="DIOX_N"/>
    <property type="match status" value="1"/>
</dbReference>
<dbReference type="InterPro" id="IPR026992">
    <property type="entry name" value="DIOX_N"/>
</dbReference>
<comment type="similarity">
    <text evidence="1">Belongs to the iron/ascorbate-dependent oxidoreductase family.</text>
</comment>
<dbReference type="Pfam" id="PF03171">
    <property type="entry name" value="2OG-FeII_Oxy"/>
    <property type="match status" value="1"/>
</dbReference>
<proteinExistence type="inferred from homology"/>
<gene>
    <name evidence="4" type="ORF">N7460_006162</name>
</gene>
<evidence type="ECO:0000259" key="3">
    <source>
        <dbReference type="Pfam" id="PF14226"/>
    </source>
</evidence>
<evidence type="ECO:0000256" key="1">
    <source>
        <dbReference type="ARBA" id="ARBA00008056"/>
    </source>
</evidence>
<organism evidence="4 5">
    <name type="scientific">Penicillium canescens</name>
    <dbReference type="NCBI Taxonomy" id="5083"/>
    <lineage>
        <taxon>Eukaryota</taxon>
        <taxon>Fungi</taxon>
        <taxon>Dikarya</taxon>
        <taxon>Ascomycota</taxon>
        <taxon>Pezizomycotina</taxon>
        <taxon>Eurotiomycetes</taxon>
        <taxon>Eurotiomycetidae</taxon>
        <taxon>Eurotiales</taxon>
        <taxon>Aspergillaceae</taxon>
        <taxon>Penicillium</taxon>
    </lineage>
</organism>
<dbReference type="Proteomes" id="UP001219568">
    <property type="component" value="Unassembled WGS sequence"/>
</dbReference>
<accession>A0AAD6IG39</accession>
<comment type="caution">
    <text evidence="4">The sequence shown here is derived from an EMBL/GenBank/DDBJ whole genome shotgun (WGS) entry which is preliminary data.</text>
</comment>
<reference evidence="4" key="2">
    <citation type="submission" date="2023-01" db="EMBL/GenBank/DDBJ databases">
        <authorList>
            <person name="Petersen C."/>
        </authorList>
    </citation>
    <scope>NUCLEOTIDE SEQUENCE</scope>
    <source>
        <strain evidence="4">IBT 15450</strain>
    </source>
</reference>
<protein>
    <submittedName>
        <fullName evidence="4">Uncharacterized protein</fullName>
    </submittedName>
</protein>
<feature type="domain" description="Isopenicillin N synthase-like Fe(2+) 2OG dioxygenase" evidence="2">
    <location>
        <begin position="208"/>
        <end position="274"/>
    </location>
</feature>
<sequence>MPGKYIENYNHVPETKEDLDYAELITLDLELYEQPGGKEKLVKQLDHAVRNVGFFYVKNFGISQEEVDRQFAFGREFYALPLEEKLKFHNAEDLARGEYNGYRPAGHRILGNGIKDNVQVYNIPKFDGHHQRQQPPVLAENIEEIEAFSRKCHTEVVEKLLRLFAILLELPDEDQLVRDHQYDVKGEDHLRYMHYAARSVEENKKVGELYSPGHTDLGTVTLLFRQPVSGLQILNSEGQWKYVKPQNATLTVNTCDSLTALTGGLIKSSVHRIRLTLTDWGFSILLGTIIFPNNHIVLDPIQNSPVLQRLGLTTNAFTELGQHLTTEQWVQVRQTQQQRRNRDVKVTTEGKYTYKPKDLEIIPGLQATIYN</sequence>
<dbReference type="SUPFAM" id="SSF51197">
    <property type="entry name" value="Clavaminate synthase-like"/>
    <property type="match status" value="1"/>
</dbReference>
<name>A0AAD6IG39_PENCN</name>
<dbReference type="Gene3D" id="2.60.120.330">
    <property type="entry name" value="B-lactam Antibiotic, Isopenicillin N Synthase, Chain"/>
    <property type="match status" value="1"/>
</dbReference>
<dbReference type="InterPro" id="IPR044861">
    <property type="entry name" value="IPNS-like_FE2OG_OXY"/>
</dbReference>
<evidence type="ECO:0000313" key="5">
    <source>
        <dbReference type="Proteomes" id="UP001219568"/>
    </source>
</evidence>